<keyword evidence="3" id="KW-0413">Isomerase</keyword>
<dbReference type="InterPro" id="IPR034593">
    <property type="entry name" value="DgoD-like"/>
</dbReference>
<dbReference type="PROSITE" id="PS00908">
    <property type="entry name" value="MR_MLE_1"/>
    <property type="match status" value="1"/>
</dbReference>
<dbReference type="InterPro" id="IPR013341">
    <property type="entry name" value="Mandelate_racemase_N_dom"/>
</dbReference>
<accession>A0AAP9T1P3</accession>
<proteinExistence type="predicted"/>
<evidence type="ECO:0000256" key="1">
    <source>
        <dbReference type="ARBA" id="ARBA00023239"/>
    </source>
</evidence>
<dbReference type="GO" id="GO:0009063">
    <property type="term" value="P:amino acid catabolic process"/>
    <property type="evidence" value="ECO:0007669"/>
    <property type="project" value="InterPro"/>
</dbReference>
<dbReference type="Gene3D" id="3.20.20.120">
    <property type="entry name" value="Enolase-like C-terminal domain"/>
    <property type="match status" value="1"/>
</dbReference>
<protein>
    <submittedName>
        <fullName evidence="3">D-galactarolactone cycloisomerase</fullName>
        <ecNumber evidence="3">5.5.1.27</ecNumber>
    </submittedName>
</protein>
<dbReference type="AlphaFoldDB" id="A0AAP9T1P3"/>
<dbReference type="PANTHER" id="PTHR48080">
    <property type="entry name" value="D-GALACTONATE DEHYDRATASE-RELATED"/>
    <property type="match status" value="1"/>
</dbReference>
<dbReference type="CDD" id="cd03316">
    <property type="entry name" value="MR_like"/>
    <property type="match status" value="1"/>
</dbReference>
<dbReference type="Pfam" id="PF13378">
    <property type="entry name" value="MR_MLE_C"/>
    <property type="match status" value="1"/>
</dbReference>
<dbReference type="RefSeq" id="WP_022521601.1">
    <property type="nucleotide sequence ID" value="NZ_CP054580.1"/>
</dbReference>
<dbReference type="EC" id="5.5.1.27" evidence="3"/>
<keyword evidence="1" id="KW-0456">Lyase</keyword>
<dbReference type="SFLD" id="SFLDS00001">
    <property type="entry name" value="Enolase"/>
    <property type="match status" value="1"/>
</dbReference>
<dbReference type="GO" id="GO:0016829">
    <property type="term" value="F:lyase activity"/>
    <property type="evidence" value="ECO:0007669"/>
    <property type="project" value="UniProtKB-KW"/>
</dbReference>
<dbReference type="GO" id="GO:0016853">
    <property type="term" value="F:isomerase activity"/>
    <property type="evidence" value="ECO:0007669"/>
    <property type="project" value="UniProtKB-KW"/>
</dbReference>
<reference evidence="3 4" key="1">
    <citation type="submission" date="2019-12" db="EMBL/GenBank/DDBJ databases">
        <title>Genome sequencing and assembly of endphytes of Porphyra tenera.</title>
        <authorList>
            <person name="Park J.M."/>
            <person name="Shin R."/>
            <person name="Jo S.H."/>
        </authorList>
    </citation>
    <scope>NUCLEOTIDE SEQUENCE [LARGE SCALE GENOMIC DNA]</scope>
    <source>
        <strain evidence="3 4">GPM3</strain>
    </source>
</reference>
<dbReference type="InterPro" id="IPR013342">
    <property type="entry name" value="Mandelate_racemase_C"/>
</dbReference>
<dbReference type="InterPro" id="IPR036849">
    <property type="entry name" value="Enolase-like_C_sf"/>
</dbReference>
<dbReference type="Proteomes" id="UP000509761">
    <property type="component" value="Chromosome"/>
</dbReference>
<evidence type="ECO:0000259" key="2">
    <source>
        <dbReference type="SMART" id="SM00922"/>
    </source>
</evidence>
<evidence type="ECO:0000313" key="3">
    <source>
        <dbReference type="EMBL" id="QKS25625.1"/>
    </source>
</evidence>
<dbReference type="SUPFAM" id="SSF54826">
    <property type="entry name" value="Enolase N-terminal domain-like"/>
    <property type="match status" value="1"/>
</dbReference>
<organism evidence="3 4">
    <name type="scientific">Vreelandella titanicae</name>
    <dbReference type="NCBI Taxonomy" id="664683"/>
    <lineage>
        <taxon>Bacteria</taxon>
        <taxon>Pseudomonadati</taxon>
        <taxon>Pseudomonadota</taxon>
        <taxon>Gammaproteobacteria</taxon>
        <taxon>Oceanospirillales</taxon>
        <taxon>Halomonadaceae</taxon>
        <taxon>Vreelandella</taxon>
    </lineage>
</organism>
<sequence length="363" mass="40136">MKICSLDTFIVDIPFFDGGKGIGITPTRWNSLETVLIRLEDEAGNVGWGEAFGYFTADAVKAVIDRLISPLIVGATIENIVSYNQVLQQRLHLFGRYGITLFAISGIDIALWDLKARREQVPLHQLFGNQTRSQVPVYASLVRYADGPLAAEICQKALANGFTDLKLHEITLEEIRACRVVVGDSTPMAVDVNCSWSEAETHSRLAELKELSIAWLEEPIFPPEDYAKLAEFRGSGVALACGENWCTSMQFSAAIERGAVDYVQPSVTKVGGISEWLSIARKAEDANVALMPHTPYFGPGLFASLHLAAAFPQAIQLEYLFVEPRAWLFDVEGHRQNNQFLLPEGPGLGVTPDHEVLTRYRRA</sequence>
<dbReference type="PANTHER" id="PTHR48080:SF2">
    <property type="entry name" value="D-GALACTONATE DEHYDRATASE"/>
    <property type="match status" value="1"/>
</dbReference>
<name>A0AAP9T1P3_9GAMM</name>
<feature type="domain" description="Mandelate racemase/muconate lactonizing enzyme C-terminal" evidence="2">
    <location>
        <begin position="147"/>
        <end position="239"/>
    </location>
</feature>
<dbReference type="InterPro" id="IPR029065">
    <property type="entry name" value="Enolase_C-like"/>
</dbReference>
<dbReference type="SMART" id="SM00922">
    <property type="entry name" value="MR_MLE"/>
    <property type="match status" value="1"/>
</dbReference>
<dbReference type="Pfam" id="PF02746">
    <property type="entry name" value="MR_MLE_N"/>
    <property type="match status" value="1"/>
</dbReference>
<dbReference type="InterPro" id="IPR029017">
    <property type="entry name" value="Enolase-like_N"/>
</dbReference>
<dbReference type="SUPFAM" id="SSF51604">
    <property type="entry name" value="Enolase C-terminal domain-like"/>
    <property type="match status" value="1"/>
</dbReference>
<gene>
    <name evidence="3" type="ORF">FX987_03421</name>
</gene>
<dbReference type="Gene3D" id="3.30.390.10">
    <property type="entry name" value="Enolase-like, N-terminal domain"/>
    <property type="match status" value="1"/>
</dbReference>
<dbReference type="EMBL" id="CP054580">
    <property type="protein sequence ID" value="QKS25625.1"/>
    <property type="molecule type" value="Genomic_DNA"/>
</dbReference>
<keyword evidence="4" id="KW-1185">Reference proteome</keyword>
<evidence type="ECO:0000313" key="4">
    <source>
        <dbReference type="Proteomes" id="UP000509761"/>
    </source>
</evidence>
<dbReference type="InterPro" id="IPR018110">
    <property type="entry name" value="Mandel_Rmase/mucon_lact_enz_CS"/>
</dbReference>